<feature type="compositionally biased region" description="Polar residues" evidence="1">
    <location>
        <begin position="201"/>
        <end position="212"/>
    </location>
</feature>
<feature type="region of interest" description="Disordered" evidence="1">
    <location>
        <begin position="113"/>
        <end position="222"/>
    </location>
</feature>
<protein>
    <submittedName>
        <fullName evidence="2">Uncharacterized protein</fullName>
    </submittedName>
</protein>
<comment type="caution">
    <text evidence="2">The sequence shown here is derived from an EMBL/GenBank/DDBJ whole genome shotgun (WGS) entry which is preliminary data.</text>
</comment>
<accession>A0A8H5IB77</accession>
<keyword evidence="3" id="KW-1185">Reference proteome</keyword>
<feature type="compositionally biased region" description="Polar residues" evidence="1">
    <location>
        <begin position="148"/>
        <end position="158"/>
    </location>
</feature>
<dbReference type="AlphaFoldDB" id="A0A8H5IB77"/>
<evidence type="ECO:0000256" key="1">
    <source>
        <dbReference type="SAM" id="MobiDB-lite"/>
    </source>
</evidence>
<organism evidence="2 3">
    <name type="scientific">Fusarium phyllophilum</name>
    <dbReference type="NCBI Taxonomy" id="47803"/>
    <lineage>
        <taxon>Eukaryota</taxon>
        <taxon>Fungi</taxon>
        <taxon>Dikarya</taxon>
        <taxon>Ascomycota</taxon>
        <taxon>Pezizomycotina</taxon>
        <taxon>Sordariomycetes</taxon>
        <taxon>Hypocreomycetidae</taxon>
        <taxon>Hypocreales</taxon>
        <taxon>Nectriaceae</taxon>
        <taxon>Fusarium</taxon>
        <taxon>Fusarium fujikuroi species complex</taxon>
    </lineage>
</organism>
<evidence type="ECO:0000313" key="3">
    <source>
        <dbReference type="Proteomes" id="UP000582016"/>
    </source>
</evidence>
<dbReference type="OrthoDB" id="5074906at2759"/>
<evidence type="ECO:0000313" key="2">
    <source>
        <dbReference type="EMBL" id="KAF5533599.1"/>
    </source>
</evidence>
<reference evidence="2 3" key="1">
    <citation type="submission" date="2020-05" db="EMBL/GenBank/DDBJ databases">
        <title>Identification and distribution of gene clusters putatively required for synthesis of sphingolipid metabolism inhibitors in phylogenetically diverse species of the filamentous fungus Fusarium.</title>
        <authorList>
            <person name="Kim H.-S."/>
            <person name="Busman M."/>
            <person name="Brown D.W."/>
            <person name="Divon H."/>
            <person name="Uhlig S."/>
            <person name="Proctor R.H."/>
        </authorList>
    </citation>
    <scope>NUCLEOTIDE SEQUENCE [LARGE SCALE GENOMIC DNA]</scope>
    <source>
        <strain evidence="2 3">NRRL 13617</strain>
    </source>
</reference>
<gene>
    <name evidence="2" type="ORF">FPHYL_13594</name>
</gene>
<name>A0A8H5IB77_9HYPO</name>
<sequence length="566" mass="61318">MSSQRAPFDPAQLPSPANLGQRRGYIEQYIQRFHRDLVPKMAARREAAIAAVCKFYHEDLHVMKAPAVYFEYAVDKTMWKNICKLPNLTYPVYANQFDSQATEDASCVALEQRADLPVPSEEETGTSSGKAKATEKTPTVTEPAAPKQPQTEVGSSSGKGKAAEKTPKVTNPPATNQRRGDVGTSSGTRKTAEKTPKPAAPSSQTRNGGSSKSKSDAPVMRVAKNGTVLRLDGGKWVRVPNRLAGLKMTPMAAPKDLLEGQRSMYASLAKDLHDSLDESLIPSAGAATKAPSVASAAESQTAASKSKAPSAASAPSTKGMGQTPVEIDFSMRETAWASLYGDEGGYLGGAVFAPFALRVPGCLDFEYLVLGEDGRDIDAINNDILESGLAVSWKTHDNKPIALVVGFKDEASRALPKAESGLANLWCDVVAWYVDALSGGTVSLATTLRVVQVLSWSRDRVVNYDLAQYRFYFARDNKKVISEMARKAREDVLTWSPMVNAIIEKPLGVGERELFAWVCDKTVGSEECYRRLRTAHHVWFSSTTDPKVMRRAALCLDDCSLALDSA</sequence>
<feature type="region of interest" description="Disordered" evidence="1">
    <location>
        <begin position="297"/>
        <end position="323"/>
    </location>
</feature>
<feature type="compositionally biased region" description="Low complexity" evidence="1">
    <location>
        <begin position="297"/>
        <end position="316"/>
    </location>
</feature>
<feature type="compositionally biased region" description="Polar residues" evidence="1">
    <location>
        <begin position="168"/>
        <end position="189"/>
    </location>
</feature>
<dbReference type="EMBL" id="JAAOAQ010000838">
    <property type="protein sequence ID" value="KAF5533599.1"/>
    <property type="molecule type" value="Genomic_DNA"/>
</dbReference>
<dbReference type="Proteomes" id="UP000582016">
    <property type="component" value="Unassembled WGS sequence"/>
</dbReference>
<proteinExistence type="predicted"/>